<name>A0A139AX02_GONPJ</name>
<reference evidence="5 6" key="1">
    <citation type="journal article" date="2015" name="Genome Biol. Evol.">
        <title>Phylogenomic analyses indicate that early fungi evolved digesting cell walls of algal ancestors of land plants.</title>
        <authorList>
            <person name="Chang Y."/>
            <person name="Wang S."/>
            <person name="Sekimoto S."/>
            <person name="Aerts A.L."/>
            <person name="Choi C."/>
            <person name="Clum A."/>
            <person name="LaButti K.M."/>
            <person name="Lindquist E.A."/>
            <person name="Yee Ngan C."/>
            <person name="Ohm R.A."/>
            <person name="Salamov A.A."/>
            <person name="Grigoriev I.V."/>
            <person name="Spatafora J.W."/>
            <person name="Berbee M.L."/>
        </authorList>
    </citation>
    <scope>NUCLEOTIDE SEQUENCE [LARGE SCALE GENOMIC DNA]</scope>
    <source>
        <strain evidence="5 6">JEL478</strain>
    </source>
</reference>
<dbReference type="InterPro" id="IPR023578">
    <property type="entry name" value="Ras_GEF_dom_sf"/>
</dbReference>
<evidence type="ECO:0000256" key="2">
    <source>
        <dbReference type="PROSITE-ProRule" id="PRU00168"/>
    </source>
</evidence>
<proteinExistence type="predicted"/>
<dbReference type="Pfam" id="PF00618">
    <property type="entry name" value="RasGEF_N"/>
    <property type="match status" value="1"/>
</dbReference>
<dbReference type="InterPro" id="IPR001895">
    <property type="entry name" value="RASGEF_cat_dom"/>
</dbReference>
<evidence type="ECO:0000313" key="6">
    <source>
        <dbReference type="Proteomes" id="UP000070544"/>
    </source>
</evidence>
<dbReference type="InterPro" id="IPR008937">
    <property type="entry name" value="Ras-like_GEF"/>
</dbReference>
<dbReference type="STRING" id="1344416.A0A139AX02"/>
<dbReference type="Gene3D" id="1.20.870.10">
    <property type="entry name" value="Son of sevenless (SoS) protein Chain: S domain 1"/>
    <property type="match status" value="1"/>
</dbReference>
<gene>
    <name evidence="5" type="ORF">M427DRAFT_311512</name>
</gene>
<dbReference type="InterPro" id="IPR036964">
    <property type="entry name" value="RASGEF_cat_dom_sf"/>
</dbReference>
<dbReference type="GO" id="GO:0005085">
    <property type="term" value="F:guanyl-nucleotide exchange factor activity"/>
    <property type="evidence" value="ECO:0007669"/>
    <property type="project" value="UniProtKB-KW"/>
</dbReference>
<dbReference type="SMART" id="SM00147">
    <property type="entry name" value="RasGEF"/>
    <property type="match status" value="1"/>
</dbReference>
<keyword evidence="6" id="KW-1185">Reference proteome</keyword>
<feature type="domain" description="N-terminal Ras-GEF" evidence="4">
    <location>
        <begin position="53"/>
        <end position="185"/>
    </location>
</feature>
<dbReference type="GO" id="GO:0007265">
    <property type="term" value="P:Ras protein signal transduction"/>
    <property type="evidence" value="ECO:0007669"/>
    <property type="project" value="TreeGrafter"/>
</dbReference>
<dbReference type="Gene3D" id="1.10.840.10">
    <property type="entry name" value="Ras guanine-nucleotide exchange factors catalytic domain"/>
    <property type="match status" value="1"/>
</dbReference>
<evidence type="ECO:0000256" key="1">
    <source>
        <dbReference type="ARBA" id="ARBA00022658"/>
    </source>
</evidence>
<evidence type="ECO:0000259" key="3">
    <source>
        <dbReference type="PROSITE" id="PS50009"/>
    </source>
</evidence>
<dbReference type="OrthoDB" id="546434at2759"/>
<dbReference type="PROSITE" id="PS50009">
    <property type="entry name" value="RASGEF_CAT"/>
    <property type="match status" value="1"/>
</dbReference>
<dbReference type="Pfam" id="PF00617">
    <property type="entry name" value="RasGEF"/>
    <property type="match status" value="1"/>
</dbReference>
<organism evidence="5 6">
    <name type="scientific">Gonapodya prolifera (strain JEL478)</name>
    <name type="common">Monoblepharis prolifera</name>
    <dbReference type="NCBI Taxonomy" id="1344416"/>
    <lineage>
        <taxon>Eukaryota</taxon>
        <taxon>Fungi</taxon>
        <taxon>Fungi incertae sedis</taxon>
        <taxon>Chytridiomycota</taxon>
        <taxon>Chytridiomycota incertae sedis</taxon>
        <taxon>Monoblepharidomycetes</taxon>
        <taxon>Monoblepharidales</taxon>
        <taxon>Gonapodyaceae</taxon>
        <taxon>Gonapodya</taxon>
    </lineage>
</organism>
<evidence type="ECO:0000259" key="4">
    <source>
        <dbReference type="PROSITE" id="PS50212"/>
    </source>
</evidence>
<dbReference type="CDD" id="cd06224">
    <property type="entry name" value="REM"/>
    <property type="match status" value="1"/>
</dbReference>
<dbReference type="OMA" id="PAMTPEG"/>
<dbReference type="PANTHER" id="PTHR23113">
    <property type="entry name" value="GUANINE NUCLEOTIDE EXCHANGE FACTOR"/>
    <property type="match status" value="1"/>
</dbReference>
<dbReference type="AlphaFoldDB" id="A0A139AX02"/>
<dbReference type="PROSITE" id="PS50212">
    <property type="entry name" value="RASGEF_NTER"/>
    <property type="match status" value="1"/>
</dbReference>
<dbReference type="SUPFAM" id="SSF48366">
    <property type="entry name" value="Ras GEF"/>
    <property type="match status" value="1"/>
</dbReference>
<dbReference type="GO" id="GO:0005886">
    <property type="term" value="C:plasma membrane"/>
    <property type="evidence" value="ECO:0007669"/>
    <property type="project" value="TreeGrafter"/>
</dbReference>
<accession>A0A139AX02</accession>
<dbReference type="SMART" id="SM00229">
    <property type="entry name" value="RasGEFN"/>
    <property type="match status" value="1"/>
</dbReference>
<evidence type="ECO:0000313" key="5">
    <source>
        <dbReference type="EMBL" id="KXS21113.1"/>
    </source>
</evidence>
<dbReference type="PANTHER" id="PTHR23113:SF368">
    <property type="entry name" value="CELL DIVISION CONTROL PROTEIN 25"/>
    <property type="match status" value="1"/>
</dbReference>
<keyword evidence="1 2" id="KW-0344">Guanine-nucleotide releasing factor</keyword>
<sequence length="416" mass="47839">MFQMLENQFWEKQEQDKENVSDGDVALNLTKEEEEILKDSQEGLVVEMNAGTGKEITKGGKLAKLVECLTGHKLPDLEFNSTFLMTHHSFTTSRELLELIIRRYDITPPYGLSQKSFDVFLNKKILPIRIRCCIALKDWISEYFDEDWADDELLVLRFREFVEKRVASDFQKWSQPLLNLLNEKLQGNASPKKPQAVPAVLSPELPLTPKHITNPTQLTSFLKSNPSSFLEIEPLEMARQVTLVEFEYYRAVRPNECLDQIWGERRMTEKLEAGLIKVFRKGDVSSPHISKMINHTNNLTTWVASCVVNNENIKDRVNMMRYFAQFAVACIDCNNFNGATAVVAGLTMSPVTRLHKTWELFREKHAKLAEQYDQIREVVSPKGQYSNYRKALKALQPPVLPFLGGSYHLLHCNLQN</sequence>
<feature type="domain" description="Ras-GEF" evidence="3">
    <location>
        <begin position="233"/>
        <end position="416"/>
    </location>
</feature>
<dbReference type="EMBL" id="KQ965733">
    <property type="protein sequence ID" value="KXS21113.1"/>
    <property type="molecule type" value="Genomic_DNA"/>
</dbReference>
<dbReference type="InterPro" id="IPR000651">
    <property type="entry name" value="Ras-like_Gua-exchang_fac_N"/>
</dbReference>
<dbReference type="Proteomes" id="UP000070544">
    <property type="component" value="Unassembled WGS sequence"/>
</dbReference>
<protein>
    <submittedName>
        <fullName evidence="5">Ras GEF</fullName>
    </submittedName>
</protein>